<proteinExistence type="predicted"/>
<dbReference type="EMBL" id="AOKY01000321">
    <property type="protein sequence ID" value="KDB23069.1"/>
    <property type="molecule type" value="Genomic_DNA"/>
</dbReference>
<dbReference type="OMA" id="NDWTDPV"/>
<comment type="caution">
    <text evidence="1">The sequence shown here is derived from an EMBL/GenBank/DDBJ whole genome shotgun (WGS) entry which is preliminary data.</text>
</comment>
<accession>A0A059J5J5</accession>
<reference evidence="1 2" key="1">
    <citation type="submission" date="2014-02" db="EMBL/GenBank/DDBJ databases">
        <title>The Genome Sequence of Trichophyton interdigitale MR816.</title>
        <authorList>
            <consortium name="The Broad Institute Genomics Platform"/>
            <person name="Cuomo C.A."/>
            <person name="White T.C."/>
            <person name="Graser Y."/>
            <person name="Martinez-Rossi N."/>
            <person name="Heitman J."/>
            <person name="Young S.K."/>
            <person name="Zeng Q."/>
            <person name="Gargeya S."/>
            <person name="Abouelleil A."/>
            <person name="Alvarado L."/>
            <person name="Chapman S.B."/>
            <person name="Gainer-Dewar J."/>
            <person name="Goldberg J."/>
            <person name="Griggs A."/>
            <person name="Gujja S."/>
            <person name="Hansen M."/>
            <person name="Howarth C."/>
            <person name="Imamovic A."/>
            <person name="Larimer J."/>
            <person name="Martinez D."/>
            <person name="Murphy C."/>
            <person name="Pearson M.D."/>
            <person name="Persinoti G."/>
            <person name="Poon T."/>
            <person name="Priest M."/>
            <person name="Roberts A.D."/>
            <person name="Saif S."/>
            <person name="Shea T.D."/>
            <person name="Sykes S.N."/>
            <person name="Wortman J."/>
            <person name="Nusbaum C."/>
            <person name="Birren B."/>
        </authorList>
    </citation>
    <scope>NUCLEOTIDE SEQUENCE [LARGE SCALE GENOMIC DNA]</scope>
    <source>
        <strain evidence="1 2">MR816</strain>
    </source>
</reference>
<organism evidence="1 2">
    <name type="scientific">Trichophyton interdigitale (strain MR816)</name>
    <dbReference type="NCBI Taxonomy" id="1215338"/>
    <lineage>
        <taxon>Eukaryota</taxon>
        <taxon>Fungi</taxon>
        <taxon>Dikarya</taxon>
        <taxon>Ascomycota</taxon>
        <taxon>Pezizomycotina</taxon>
        <taxon>Eurotiomycetes</taxon>
        <taxon>Eurotiomycetidae</taxon>
        <taxon>Onygenales</taxon>
        <taxon>Arthrodermataceae</taxon>
        <taxon>Trichophyton</taxon>
    </lineage>
</organism>
<evidence type="ECO:0000313" key="1">
    <source>
        <dbReference type="EMBL" id="KDB23069.1"/>
    </source>
</evidence>
<name>A0A059J5J5_TRIIM</name>
<dbReference type="AlphaFoldDB" id="A0A059J5J5"/>
<protein>
    <recommendedName>
        <fullName evidence="3">N-acetyltransferase domain-containing protein</fullName>
    </recommendedName>
</protein>
<dbReference type="HOGENOM" id="CLU_1062419_0_0_1"/>
<dbReference type="OrthoDB" id="3794209at2759"/>
<dbReference type="Proteomes" id="UP000024533">
    <property type="component" value="Unassembled WGS sequence"/>
</dbReference>
<evidence type="ECO:0000313" key="2">
    <source>
        <dbReference type="Proteomes" id="UP000024533"/>
    </source>
</evidence>
<keyword evidence="2" id="KW-1185">Reference proteome</keyword>
<evidence type="ECO:0008006" key="3">
    <source>
        <dbReference type="Google" id="ProtNLM"/>
    </source>
</evidence>
<gene>
    <name evidence="1" type="ORF">H109_05027</name>
</gene>
<sequence>MLKDRDDFEYLILDGDQLREHPCREPLLKLVNKAFYEGGQAIYSGSLSRFGSLEELFSTVGDHGRCCILFRRTPGQTTNDWTDPVATTMLRPFREAIVGLPDIKPEPVDASGDMLTDVHDDVKSEYCEQPARFKGNTQDISSITVWEPVSVAVKHDPSLLHKGLASRCLALLEADLCARVNEAKLATRRQEAAGADHTRCEAGPLTMRLRATWEITGEYWSRRGFTPVEVRRVPAGVWGAKVPFRLMTMTKMIHCSSDRNDA</sequence>